<dbReference type="AlphaFoldDB" id="A0AAF3F5G5"/>
<accession>A0AAF3F5G5</accession>
<organism evidence="1 2">
    <name type="scientific">Mesorhabditis belari</name>
    <dbReference type="NCBI Taxonomy" id="2138241"/>
    <lineage>
        <taxon>Eukaryota</taxon>
        <taxon>Metazoa</taxon>
        <taxon>Ecdysozoa</taxon>
        <taxon>Nematoda</taxon>
        <taxon>Chromadorea</taxon>
        <taxon>Rhabditida</taxon>
        <taxon>Rhabditina</taxon>
        <taxon>Rhabditomorpha</taxon>
        <taxon>Rhabditoidea</taxon>
        <taxon>Rhabditidae</taxon>
        <taxon>Mesorhabditinae</taxon>
        <taxon>Mesorhabditis</taxon>
    </lineage>
</organism>
<reference evidence="2" key="1">
    <citation type="submission" date="2024-02" db="UniProtKB">
        <authorList>
            <consortium name="WormBaseParasite"/>
        </authorList>
    </citation>
    <scope>IDENTIFICATION</scope>
</reference>
<protein>
    <submittedName>
        <fullName evidence="2">Uncharacterized protein</fullName>
    </submittedName>
</protein>
<evidence type="ECO:0000313" key="2">
    <source>
        <dbReference type="WBParaSite" id="MBELARI_LOCUS21737"/>
    </source>
</evidence>
<name>A0AAF3F5G5_9BILA</name>
<proteinExistence type="predicted"/>
<evidence type="ECO:0000313" key="1">
    <source>
        <dbReference type="Proteomes" id="UP000887575"/>
    </source>
</evidence>
<sequence length="281" mass="32458">MRGEIEVNYLMKFDEWTSWDLSEIENPLIGTNFSATLLNLDSPKGNRKLNSETLPKTFTKITSLLSTRSLYVNFRLPKSGIGVVNDGFCQEPSKFCRYSLSFHHFERHCSDVGIPVFGLGSPIEEKNRLMLSLNQPIPKCALYFTNDRRFSFCGNISEVKLSIVHIGSSPLTIIDFPQFVSRQSKLRNIRSLEDFPSNEEIDLLLLELSASFWSKNFSLSRFSKVKQISVSLRLFVEEGENYRHFYSFVRCMRENFQLTFGEWKDDHGFLQIQAIFEALAN</sequence>
<dbReference type="WBParaSite" id="MBELARI_LOCUS21737">
    <property type="protein sequence ID" value="MBELARI_LOCUS21737"/>
    <property type="gene ID" value="MBELARI_LOCUS21737"/>
</dbReference>
<keyword evidence="1" id="KW-1185">Reference proteome</keyword>
<dbReference type="Proteomes" id="UP000887575">
    <property type="component" value="Unassembled WGS sequence"/>
</dbReference>